<proteinExistence type="predicted"/>
<evidence type="ECO:0000313" key="5">
    <source>
        <dbReference type="Proteomes" id="UP001499942"/>
    </source>
</evidence>
<name>A0ABP6ADV2_9ACTN</name>
<dbReference type="Pfam" id="PF01553">
    <property type="entry name" value="Acyltransferase"/>
    <property type="match status" value="1"/>
</dbReference>
<dbReference type="Pfam" id="PF19277">
    <property type="entry name" value="GPAT_C"/>
    <property type="match status" value="1"/>
</dbReference>
<dbReference type="SUPFAM" id="SSF69593">
    <property type="entry name" value="Glycerol-3-phosphate (1)-acyltransferase"/>
    <property type="match status" value="1"/>
</dbReference>
<feature type="region of interest" description="Disordered" evidence="2">
    <location>
        <begin position="502"/>
        <end position="525"/>
    </location>
</feature>
<sequence>MKRHSRRATIAAVLAQPAAPREIARLSRRTGRPHTDVHRELRQCLREMAAGHGRRWTRAFGRIMEWLLTDTWEVHCPEPQRETVRRLAAGGGVVFLPCHRAHTDPLFLSRALRGCGLPRNLWIAGDNLRVPVLASPARRAGVLFLRRRCATDEVYRTALRLYLRYLLERGQPVEWYQEGSRSRNGLIQPPRHGLLTDTLAALRRDTAPRVWFVPVSLTHTPVPDAVELAAEEDGLPKRPESLRWFLRYVREHRGAAGRVEVRFGTPLEAGPYVEAAEDDPGTAARTLGQDVNRALCRSAPVTAEALTAFAVAAGRTGGSVRDVHHRLQPLLDTVARSDAPTAGVEVLRDTEGVRVTLHRLRAAGAVSMTADGDEAVFHAVRRITAMYGNQCVHWLWPRAVAEVAALRACTVPPSFAWMNAVQRLRSLVELVTCGTGLGTDPFLLATAVVELERLTAPCDDPEAPWTFRAGLPGAGALIAPDVLRGPVTVQLAAFRRLGLRPRGRDLPGAPAPDTSPPGGRAESDSPRLYRAMLLDAERQGFGGMGREKALRRAGRTVRLRELLDDLAALERLADEPVNGDGGRR</sequence>
<comment type="subcellular location">
    <subcellularLocation>
        <location evidence="1">Endomembrane system</location>
        <topology evidence="1">Peripheral membrane protein</topology>
    </subcellularLocation>
</comment>
<dbReference type="RefSeq" id="WP_344365749.1">
    <property type="nucleotide sequence ID" value="NZ_BAAASR010000034.1"/>
</dbReference>
<dbReference type="PANTHER" id="PTHR12563">
    <property type="entry name" value="GLYCEROL-3-PHOSPHATE ACYLTRANSFERASE"/>
    <property type="match status" value="1"/>
</dbReference>
<evidence type="ECO:0000313" key="4">
    <source>
        <dbReference type="EMBL" id="GAA2513227.1"/>
    </source>
</evidence>
<reference evidence="5" key="1">
    <citation type="journal article" date="2019" name="Int. J. Syst. Evol. Microbiol.">
        <title>The Global Catalogue of Microorganisms (GCM) 10K type strain sequencing project: providing services to taxonomists for standard genome sequencing and annotation.</title>
        <authorList>
            <consortium name="The Broad Institute Genomics Platform"/>
            <consortium name="The Broad Institute Genome Sequencing Center for Infectious Disease"/>
            <person name="Wu L."/>
            <person name="Ma J."/>
        </authorList>
    </citation>
    <scope>NUCLEOTIDE SEQUENCE [LARGE SCALE GENOMIC DNA]</scope>
    <source>
        <strain evidence="5">JCM 5062</strain>
    </source>
</reference>
<keyword evidence="5" id="KW-1185">Reference proteome</keyword>
<organism evidence="4 5">
    <name type="scientific">Streptomyces gobitricini</name>
    <dbReference type="NCBI Taxonomy" id="68211"/>
    <lineage>
        <taxon>Bacteria</taxon>
        <taxon>Bacillati</taxon>
        <taxon>Actinomycetota</taxon>
        <taxon>Actinomycetes</taxon>
        <taxon>Kitasatosporales</taxon>
        <taxon>Streptomycetaceae</taxon>
        <taxon>Streptomyces</taxon>
    </lineage>
</organism>
<evidence type="ECO:0000256" key="2">
    <source>
        <dbReference type="SAM" id="MobiDB-lite"/>
    </source>
</evidence>
<dbReference type="InterPro" id="IPR045520">
    <property type="entry name" value="GPAT/DHAPAT_C"/>
</dbReference>
<evidence type="ECO:0000259" key="3">
    <source>
        <dbReference type="SMART" id="SM00563"/>
    </source>
</evidence>
<evidence type="ECO:0000256" key="1">
    <source>
        <dbReference type="ARBA" id="ARBA00004184"/>
    </source>
</evidence>
<dbReference type="Proteomes" id="UP001499942">
    <property type="component" value="Unassembled WGS sequence"/>
</dbReference>
<dbReference type="PANTHER" id="PTHR12563:SF17">
    <property type="entry name" value="DIHYDROXYACETONE PHOSPHATE ACYLTRANSFERASE"/>
    <property type="match status" value="1"/>
</dbReference>
<dbReference type="InterPro" id="IPR002123">
    <property type="entry name" value="Plipid/glycerol_acylTrfase"/>
</dbReference>
<accession>A0ABP6ADV2</accession>
<dbReference type="EMBL" id="BAAASR010000034">
    <property type="protein sequence ID" value="GAA2513227.1"/>
    <property type="molecule type" value="Genomic_DNA"/>
</dbReference>
<dbReference type="InterPro" id="IPR022284">
    <property type="entry name" value="GPAT/DHAPAT"/>
</dbReference>
<dbReference type="SMART" id="SM00563">
    <property type="entry name" value="PlsC"/>
    <property type="match status" value="1"/>
</dbReference>
<gene>
    <name evidence="4" type="ORF">GCM10010393_52800</name>
</gene>
<comment type="caution">
    <text evidence="4">The sequence shown here is derived from an EMBL/GenBank/DDBJ whole genome shotgun (WGS) entry which is preliminary data.</text>
</comment>
<protein>
    <recommendedName>
        <fullName evidence="3">Phospholipid/glycerol acyltransferase domain-containing protein</fullName>
    </recommendedName>
</protein>
<feature type="domain" description="Phospholipid/glycerol acyltransferase" evidence="3">
    <location>
        <begin position="93"/>
        <end position="220"/>
    </location>
</feature>